<dbReference type="InterPro" id="IPR000683">
    <property type="entry name" value="Gfo/Idh/MocA-like_OxRdtase_N"/>
</dbReference>
<evidence type="ECO:0000259" key="3">
    <source>
        <dbReference type="Pfam" id="PF01408"/>
    </source>
</evidence>
<dbReference type="EC" id="1.-.-.-" evidence="5"/>
<feature type="domain" description="GFO/IDH/MocA-like oxidoreductase" evidence="4">
    <location>
        <begin position="134"/>
        <end position="250"/>
    </location>
</feature>
<dbReference type="InterPro" id="IPR051317">
    <property type="entry name" value="Gfo/Idh/MocA_oxidoreduct"/>
</dbReference>
<name>A0A449BBJ3_HAPAX</name>
<evidence type="ECO:0000256" key="1">
    <source>
        <dbReference type="ARBA" id="ARBA00010928"/>
    </source>
</evidence>
<dbReference type="OrthoDB" id="251184at2"/>
<dbReference type="KEGG" id="aaxa:NCTC10138_00161"/>
<sequence>MKKINVALIGYGMAGREFHAPPISLNKDFNLKMIMTRNNKNQEDAKKLYPNIEIITEYNDAVNNKDIDLIIIATSNDVHYEYTEKALKAKKHVVCEKPFVETYEKAKKLYDLADENGVLLRVFHNRKYDGDIITLKEILNKKDFGRLVSFNTRFDQYNPSVSNNWRFSETDMAGIFYDLAPHLVHHAVDLFGLPRAVYNKLYFDKDGSIVDDHFEMILSYDNGFKAFIGAEMLEREPKPRLMVTGTNSTYVKYGFDSPDSLNEKPNDIYQTNELRSELINKDLKIEKIPLYKGQQYMFYDKVAKDIFIKPVDDIDKELALNVILIMEMALKSNKLNKDIIIKKWTRNF</sequence>
<evidence type="ECO:0000259" key="4">
    <source>
        <dbReference type="Pfam" id="PF22725"/>
    </source>
</evidence>
<keyword evidence="6" id="KW-1185">Reference proteome</keyword>
<dbReference type="EMBL" id="LR215048">
    <property type="protein sequence ID" value="VEU79801.1"/>
    <property type="molecule type" value="Genomic_DNA"/>
</dbReference>
<dbReference type="STRING" id="1278311.GCA_000428705_00686"/>
<reference evidence="5 6" key="1">
    <citation type="submission" date="2019-01" db="EMBL/GenBank/DDBJ databases">
        <authorList>
            <consortium name="Pathogen Informatics"/>
        </authorList>
    </citation>
    <scope>NUCLEOTIDE SEQUENCE [LARGE SCALE GENOMIC DNA]</scope>
    <source>
        <strain evidence="5 6">NCTC10138</strain>
    </source>
</reference>
<dbReference type="Pfam" id="PF01408">
    <property type="entry name" value="GFO_IDH_MocA"/>
    <property type="match status" value="1"/>
</dbReference>
<dbReference type="Proteomes" id="UP000289841">
    <property type="component" value="Chromosome"/>
</dbReference>
<protein>
    <submittedName>
        <fullName evidence="5">Myo-inositol 2-dehydrogenase</fullName>
        <ecNumber evidence="5">1.-.-.-</ecNumber>
    </submittedName>
</protein>
<organism evidence="5 6">
    <name type="scientific">Haploplasma axanthum</name>
    <name type="common">Acholeplasma axanthum</name>
    <dbReference type="NCBI Taxonomy" id="29552"/>
    <lineage>
        <taxon>Bacteria</taxon>
        <taxon>Bacillati</taxon>
        <taxon>Mycoplasmatota</taxon>
        <taxon>Mollicutes</taxon>
        <taxon>Acholeplasmatales</taxon>
        <taxon>Acholeplasmataceae</taxon>
        <taxon>Haploplasma</taxon>
    </lineage>
</organism>
<evidence type="ECO:0000313" key="5">
    <source>
        <dbReference type="EMBL" id="VEU79801.1"/>
    </source>
</evidence>
<dbReference type="AlphaFoldDB" id="A0A449BBJ3"/>
<dbReference type="Pfam" id="PF22725">
    <property type="entry name" value="GFO_IDH_MocA_C3"/>
    <property type="match status" value="1"/>
</dbReference>
<evidence type="ECO:0000256" key="2">
    <source>
        <dbReference type="ARBA" id="ARBA00023002"/>
    </source>
</evidence>
<dbReference type="InterPro" id="IPR036291">
    <property type="entry name" value="NAD(P)-bd_dom_sf"/>
</dbReference>
<dbReference type="SUPFAM" id="SSF51735">
    <property type="entry name" value="NAD(P)-binding Rossmann-fold domains"/>
    <property type="match status" value="1"/>
</dbReference>
<dbReference type="GO" id="GO:0000166">
    <property type="term" value="F:nucleotide binding"/>
    <property type="evidence" value="ECO:0007669"/>
    <property type="project" value="InterPro"/>
</dbReference>
<dbReference type="GO" id="GO:0016491">
    <property type="term" value="F:oxidoreductase activity"/>
    <property type="evidence" value="ECO:0007669"/>
    <property type="project" value="UniProtKB-KW"/>
</dbReference>
<dbReference type="Gene3D" id="3.30.360.10">
    <property type="entry name" value="Dihydrodipicolinate Reductase, domain 2"/>
    <property type="match status" value="1"/>
</dbReference>
<dbReference type="PANTHER" id="PTHR43708">
    <property type="entry name" value="CONSERVED EXPRESSED OXIDOREDUCTASE (EUROFUNG)"/>
    <property type="match status" value="1"/>
</dbReference>
<comment type="similarity">
    <text evidence="1">Belongs to the Gfo/Idh/MocA family.</text>
</comment>
<accession>A0A449BBJ3</accession>
<dbReference type="SUPFAM" id="SSF55347">
    <property type="entry name" value="Glyceraldehyde-3-phosphate dehydrogenase-like, C-terminal domain"/>
    <property type="match status" value="1"/>
</dbReference>
<evidence type="ECO:0000313" key="6">
    <source>
        <dbReference type="Proteomes" id="UP000289841"/>
    </source>
</evidence>
<dbReference type="PANTHER" id="PTHR43708:SF5">
    <property type="entry name" value="CONSERVED EXPRESSED OXIDOREDUCTASE (EUROFUNG)-RELATED"/>
    <property type="match status" value="1"/>
</dbReference>
<gene>
    <name evidence="5" type="primary">yvaA</name>
    <name evidence="5" type="ORF">NCTC10138_00161</name>
</gene>
<dbReference type="Gene3D" id="3.40.50.720">
    <property type="entry name" value="NAD(P)-binding Rossmann-like Domain"/>
    <property type="match status" value="1"/>
</dbReference>
<keyword evidence="2 5" id="KW-0560">Oxidoreductase</keyword>
<feature type="domain" description="Gfo/Idh/MocA-like oxidoreductase N-terminal" evidence="3">
    <location>
        <begin position="4"/>
        <end position="124"/>
    </location>
</feature>
<proteinExistence type="inferred from homology"/>
<dbReference type="InterPro" id="IPR055170">
    <property type="entry name" value="GFO_IDH_MocA-like_dom"/>
</dbReference>